<evidence type="ECO:0000313" key="2">
    <source>
        <dbReference type="EMBL" id="KAK2142623.1"/>
    </source>
</evidence>
<evidence type="ECO:0000256" key="1">
    <source>
        <dbReference type="SAM" id="Phobius"/>
    </source>
</evidence>
<name>A0AAD9IY23_9ANNE</name>
<keyword evidence="1" id="KW-1133">Transmembrane helix</keyword>
<keyword evidence="3" id="KW-1185">Reference proteome</keyword>
<dbReference type="EMBL" id="JAODUP010000932">
    <property type="protein sequence ID" value="KAK2142623.1"/>
    <property type="molecule type" value="Genomic_DNA"/>
</dbReference>
<feature type="transmembrane region" description="Helical" evidence="1">
    <location>
        <begin position="12"/>
        <end position="31"/>
    </location>
</feature>
<proteinExistence type="predicted"/>
<dbReference type="Proteomes" id="UP001208570">
    <property type="component" value="Unassembled WGS sequence"/>
</dbReference>
<comment type="caution">
    <text evidence="2">The sequence shown here is derived from an EMBL/GenBank/DDBJ whole genome shotgun (WGS) entry which is preliminary data.</text>
</comment>
<gene>
    <name evidence="2" type="ORF">LSH36_932g01012</name>
</gene>
<keyword evidence="1" id="KW-0472">Membrane</keyword>
<dbReference type="AlphaFoldDB" id="A0AAD9IY23"/>
<organism evidence="2 3">
    <name type="scientific">Paralvinella palmiformis</name>
    <dbReference type="NCBI Taxonomy" id="53620"/>
    <lineage>
        <taxon>Eukaryota</taxon>
        <taxon>Metazoa</taxon>
        <taxon>Spiralia</taxon>
        <taxon>Lophotrochozoa</taxon>
        <taxon>Annelida</taxon>
        <taxon>Polychaeta</taxon>
        <taxon>Sedentaria</taxon>
        <taxon>Canalipalpata</taxon>
        <taxon>Terebellida</taxon>
        <taxon>Terebelliformia</taxon>
        <taxon>Alvinellidae</taxon>
        <taxon>Paralvinella</taxon>
    </lineage>
</organism>
<sequence length="84" mass="9190">MNIHAVWKRGKITVIISLLQVTIIILFGIFVDYAPDADASVKANSIDMDKGGADTRNTDIVKTYPSKTLAILPTSITDTYLMTC</sequence>
<accession>A0AAD9IY23</accession>
<protein>
    <submittedName>
        <fullName evidence="2">Uncharacterized protein</fullName>
    </submittedName>
</protein>
<keyword evidence="1" id="KW-0812">Transmembrane</keyword>
<reference evidence="2" key="1">
    <citation type="journal article" date="2023" name="Mol. Biol. Evol.">
        <title>Third-Generation Sequencing Reveals the Adaptive Role of the Epigenome in Three Deep-Sea Polychaetes.</title>
        <authorList>
            <person name="Perez M."/>
            <person name="Aroh O."/>
            <person name="Sun Y."/>
            <person name="Lan Y."/>
            <person name="Juniper S.K."/>
            <person name="Young C.R."/>
            <person name="Angers B."/>
            <person name="Qian P.Y."/>
        </authorList>
    </citation>
    <scope>NUCLEOTIDE SEQUENCE</scope>
    <source>
        <strain evidence="2">P08H-3</strain>
    </source>
</reference>
<evidence type="ECO:0000313" key="3">
    <source>
        <dbReference type="Proteomes" id="UP001208570"/>
    </source>
</evidence>